<keyword evidence="4" id="KW-1185">Reference proteome</keyword>
<feature type="transmembrane region" description="Helical" evidence="1">
    <location>
        <begin position="47"/>
        <end position="74"/>
    </location>
</feature>
<dbReference type="InterPro" id="IPR000045">
    <property type="entry name" value="Prepilin_IV_endopep_pep"/>
</dbReference>
<gene>
    <name evidence="3" type="ORF">Raf01_13370</name>
</gene>
<dbReference type="AlphaFoldDB" id="A0A8J3VNN1"/>
<organism evidence="3 4">
    <name type="scientific">Rugosimonospora africana</name>
    <dbReference type="NCBI Taxonomy" id="556532"/>
    <lineage>
        <taxon>Bacteria</taxon>
        <taxon>Bacillati</taxon>
        <taxon>Actinomycetota</taxon>
        <taxon>Actinomycetes</taxon>
        <taxon>Micromonosporales</taxon>
        <taxon>Micromonosporaceae</taxon>
        <taxon>Rugosimonospora</taxon>
    </lineage>
</organism>
<proteinExistence type="predicted"/>
<keyword evidence="1" id="KW-0812">Transmembrane</keyword>
<dbReference type="EMBL" id="BONZ01000013">
    <property type="protein sequence ID" value="GIH13165.1"/>
    <property type="molecule type" value="Genomic_DNA"/>
</dbReference>
<feature type="domain" description="Prepilin type IV endopeptidase peptidase" evidence="2">
    <location>
        <begin position="65"/>
        <end position="166"/>
    </location>
</feature>
<dbReference type="Pfam" id="PF01478">
    <property type="entry name" value="Peptidase_A24"/>
    <property type="match status" value="1"/>
</dbReference>
<evidence type="ECO:0000313" key="4">
    <source>
        <dbReference type="Proteomes" id="UP000642748"/>
    </source>
</evidence>
<comment type="caution">
    <text evidence="3">The sequence shown here is derived from an EMBL/GenBank/DDBJ whole genome shotgun (WGS) entry which is preliminary data.</text>
</comment>
<dbReference type="GO" id="GO:0016020">
    <property type="term" value="C:membrane"/>
    <property type="evidence" value="ECO:0007669"/>
    <property type="project" value="InterPro"/>
</dbReference>
<evidence type="ECO:0000259" key="2">
    <source>
        <dbReference type="Pfam" id="PF01478"/>
    </source>
</evidence>
<feature type="transmembrane region" description="Helical" evidence="1">
    <location>
        <begin position="86"/>
        <end position="105"/>
    </location>
</feature>
<feature type="transmembrane region" description="Helical" evidence="1">
    <location>
        <begin position="111"/>
        <end position="132"/>
    </location>
</feature>
<reference evidence="3" key="1">
    <citation type="submission" date="2021-01" db="EMBL/GenBank/DDBJ databases">
        <title>Whole genome shotgun sequence of Rugosimonospora africana NBRC 104875.</title>
        <authorList>
            <person name="Komaki H."/>
            <person name="Tamura T."/>
        </authorList>
    </citation>
    <scope>NUCLEOTIDE SEQUENCE</scope>
    <source>
        <strain evidence="3">NBRC 104875</strain>
    </source>
</reference>
<sequence length="208" mass="20660">MLAMACAVLGGLTGTLVPRVAYRLCGTDRCGRKPPGWLWVPVGASAFGGLGWALGPVPLLGAALVVAAAGLVLAATDLACLRLPDALVGAAFAGTAAVLGTASIVDGDGRPLLRSLLAGLGCAAAYCVVAAVPRTGLGLGDAKLAGLLGFLLGWLGWPAVLLGLALPYACNGPVVLGLMLAGRVHRHTVLPFGPALLAGAYLAILLVR</sequence>
<dbReference type="RefSeq" id="WP_203916845.1">
    <property type="nucleotide sequence ID" value="NZ_BONZ01000013.1"/>
</dbReference>
<keyword evidence="1" id="KW-1133">Transmembrane helix</keyword>
<dbReference type="Proteomes" id="UP000642748">
    <property type="component" value="Unassembled WGS sequence"/>
</dbReference>
<keyword evidence="1" id="KW-0472">Membrane</keyword>
<feature type="transmembrane region" description="Helical" evidence="1">
    <location>
        <begin position="189"/>
        <end position="207"/>
    </location>
</feature>
<evidence type="ECO:0000313" key="3">
    <source>
        <dbReference type="EMBL" id="GIH13165.1"/>
    </source>
</evidence>
<feature type="transmembrane region" description="Helical" evidence="1">
    <location>
        <begin position="144"/>
        <end position="169"/>
    </location>
</feature>
<evidence type="ECO:0000256" key="1">
    <source>
        <dbReference type="SAM" id="Phobius"/>
    </source>
</evidence>
<dbReference type="GO" id="GO:0004190">
    <property type="term" value="F:aspartic-type endopeptidase activity"/>
    <property type="evidence" value="ECO:0007669"/>
    <property type="project" value="InterPro"/>
</dbReference>
<protein>
    <recommendedName>
        <fullName evidence="2">Prepilin type IV endopeptidase peptidase domain-containing protein</fullName>
    </recommendedName>
</protein>
<accession>A0A8J3VNN1</accession>
<name>A0A8J3VNN1_9ACTN</name>
<dbReference type="Gene3D" id="1.20.120.1220">
    <property type="match status" value="1"/>
</dbReference>